<dbReference type="RefSeq" id="WP_389213786.1">
    <property type="nucleotide sequence ID" value="NZ_JBIACJ010000001.1"/>
</dbReference>
<feature type="transmembrane region" description="Helical" evidence="1">
    <location>
        <begin position="15"/>
        <end position="33"/>
    </location>
</feature>
<name>A0ABW6JSH3_9BACI</name>
<organism evidence="2 3">
    <name type="scientific">Cytobacillus mangrovibacter</name>
    <dbReference type="NCBI Taxonomy" id="3299024"/>
    <lineage>
        <taxon>Bacteria</taxon>
        <taxon>Bacillati</taxon>
        <taxon>Bacillota</taxon>
        <taxon>Bacilli</taxon>
        <taxon>Bacillales</taxon>
        <taxon>Bacillaceae</taxon>
        <taxon>Cytobacillus</taxon>
    </lineage>
</organism>
<keyword evidence="1" id="KW-0472">Membrane</keyword>
<keyword evidence="1" id="KW-0812">Transmembrane</keyword>
<gene>
    <name evidence="2" type="ORF">ACFYKT_00330</name>
</gene>
<comment type="caution">
    <text evidence="2">The sequence shown here is derived from an EMBL/GenBank/DDBJ whole genome shotgun (WGS) entry which is preliminary data.</text>
</comment>
<reference evidence="2 3" key="1">
    <citation type="submission" date="2024-08" db="EMBL/GenBank/DDBJ databases">
        <title>Two novel Cytobacillus novel species.</title>
        <authorList>
            <person name="Liu G."/>
        </authorList>
    </citation>
    <scope>NUCLEOTIDE SEQUENCE [LARGE SCALE GENOMIC DNA]</scope>
    <source>
        <strain evidence="2 3">FJAT-53684</strain>
    </source>
</reference>
<dbReference type="EMBL" id="JBIACJ010000001">
    <property type="protein sequence ID" value="MFE8694797.1"/>
    <property type="molecule type" value="Genomic_DNA"/>
</dbReference>
<sequence length="95" mass="11378">MIEFFIDISNIPAEYSIYVSFLLGMMVKYIWVWNIEYHFIDSINNERDLDTSINHPHLQLIYFKYRNPLLIWITKCIKNKEGTTGDDPEDLTPVY</sequence>
<keyword evidence="1" id="KW-1133">Transmembrane helix</keyword>
<evidence type="ECO:0000313" key="3">
    <source>
        <dbReference type="Proteomes" id="UP001601058"/>
    </source>
</evidence>
<evidence type="ECO:0000313" key="2">
    <source>
        <dbReference type="EMBL" id="MFE8694797.1"/>
    </source>
</evidence>
<keyword evidence="3" id="KW-1185">Reference proteome</keyword>
<protein>
    <submittedName>
        <fullName evidence="2">Uncharacterized protein</fullName>
    </submittedName>
</protein>
<dbReference type="Proteomes" id="UP001601058">
    <property type="component" value="Unassembled WGS sequence"/>
</dbReference>
<proteinExistence type="predicted"/>
<evidence type="ECO:0000256" key="1">
    <source>
        <dbReference type="SAM" id="Phobius"/>
    </source>
</evidence>
<accession>A0ABW6JSH3</accession>